<dbReference type="SUPFAM" id="SSF53098">
    <property type="entry name" value="Ribonuclease H-like"/>
    <property type="match status" value="1"/>
</dbReference>
<feature type="compositionally biased region" description="Basic and acidic residues" evidence="1">
    <location>
        <begin position="444"/>
        <end position="472"/>
    </location>
</feature>
<dbReference type="AlphaFoldDB" id="A0A926E073"/>
<evidence type="ECO:0000259" key="2">
    <source>
        <dbReference type="PROSITE" id="PS50994"/>
    </source>
</evidence>
<reference evidence="3" key="1">
    <citation type="submission" date="2020-08" db="EMBL/GenBank/DDBJ databases">
        <title>Genome public.</title>
        <authorList>
            <person name="Liu C."/>
            <person name="Sun Q."/>
        </authorList>
    </citation>
    <scope>NUCLEOTIDE SEQUENCE</scope>
    <source>
        <strain evidence="3">NSJ-33</strain>
    </source>
</reference>
<dbReference type="EMBL" id="JACRSV010000001">
    <property type="protein sequence ID" value="MBC8559174.1"/>
    <property type="molecule type" value="Genomic_DNA"/>
</dbReference>
<feature type="region of interest" description="Disordered" evidence="1">
    <location>
        <begin position="441"/>
        <end position="472"/>
    </location>
</feature>
<accession>A0A926E073</accession>
<feature type="domain" description="Integrase catalytic" evidence="2">
    <location>
        <begin position="78"/>
        <end position="290"/>
    </location>
</feature>
<dbReference type="Proteomes" id="UP000610760">
    <property type="component" value="Unassembled WGS sequence"/>
</dbReference>
<keyword evidence="4" id="KW-1185">Reference proteome</keyword>
<evidence type="ECO:0000313" key="3">
    <source>
        <dbReference type="EMBL" id="MBC8559174.1"/>
    </source>
</evidence>
<gene>
    <name evidence="3" type="ORF">H8710_03725</name>
</gene>
<dbReference type="PROSITE" id="PS50994">
    <property type="entry name" value="INTEGRASE"/>
    <property type="match status" value="1"/>
</dbReference>
<evidence type="ECO:0000256" key="1">
    <source>
        <dbReference type="SAM" id="MobiDB-lite"/>
    </source>
</evidence>
<comment type="caution">
    <text evidence="3">The sequence shown here is derived from an EMBL/GenBank/DDBJ whole genome shotgun (WGS) entry which is preliminary data.</text>
</comment>
<dbReference type="InterPro" id="IPR012337">
    <property type="entry name" value="RNaseH-like_sf"/>
</dbReference>
<dbReference type="GO" id="GO:0015074">
    <property type="term" value="P:DNA integration"/>
    <property type="evidence" value="ECO:0007669"/>
    <property type="project" value="InterPro"/>
</dbReference>
<dbReference type="InterPro" id="IPR001584">
    <property type="entry name" value="Integrase_cat-core"/>
</dbReference>
<dbReference type="RefSeq" id="WP_346727084.1">
    <property type="nucleotide sequence ID" value="NZ_JACRSV010000001.1"/>
</dbReference>
<protein>
    <submittedName>
        <fullName evidence="3">Transposase family protein</fullName>
    </submittedName>
</protein>
<dbReference type="Gene3D" id="3.30.420.10">
    <property type="entry name" value="Ribonuclease H-like superfamily/Ribonuclease H"/>
    <property type="match status" value="1"/>
</dbReference>
<sequence>MTEMQKNIRWAINRYFYSGRRMSLNGAYEMLLLSKYTHSDGSLIEGYPTFYQFRYFYYSHENPIKKAISQQGLSYYQRNMRPLYGKSASYARSIGTYEIDATEADIYLVSKLDRSQVIGRPVIYMAVDVASQLIAGVYVGLQWGEESVIECLRNAASDKVEYAARYGIAVTKDQWLSCGLPGCLVTDRGMEFLGKRMEELCARYDITVTGLPPYRPDLKGSVEKAFDLLQGRYKPLLKRQGVIEEDFQERGAPDYRMEASLTLYEFTQIVIHCIVYNAGRVQYHFVRTSEMAADDVQPVANQIWDWYAQKGLMNLIPVSDNETHGVLLPREDGFLTRRGLAFRHLTYRNDRFHTRYAVAGIKGRESVKVAYDPLCTDTVYLIENGEYIPFSLTGASSGFENTTYAEVCRFLEEERALKNEWRKRKVQNKVDCAKSIREIAQNAADHHPSLNTKESIENMKENRSREEDGGAL</sequence>
<organism evidence="3 4">
    <name type="scientific">Fumia xinanensis</name>
    <dbReference type="NCBI Taxonomy" id="2763659"/>
    <lineage>
        <taxon>Bacteria</taxon>
        <taxon>Bacillati</taxon>
        <taxon>Bacillota</taxon>
        <taxon>Clostridia</taxon>
        <taxon>Eubacteriales</taxon>
        <taxon>Oscillospiraceae</taxon>
        <taxon>Fumia</taxon>
    </lineage>
</organism>
<evidence type="ECO:0000313" key="4">
    <source>
        <dbReference type="Proteomes" id="UP000610760"/>
    </source>
</evidence>
<dbReference type="GO" id="GO:0003676">
    <property type="term" value="F:nucleic acid binding"/>
    <property type="evidence" value="ECO:0007669"/>
    <property type="project" value="InterPro"/>
</dbReference>
<name>A0A926E073_9FIRM</name>
<dbReference type="InterPro" id="IPR036397">
    <property type="entry name" value="RNaseH_sf"/>
</dbReference>
<proteinExistence type="predicted"/>